<evidence type="ECO:0000259" key="3">
    <source>
        <dbReference type="Pfam" id="PF13490"/>
    </source>
</evidence>
<comment type="caution">
    <text evidence="4">The sequence shown here is derived from an EMBL/GenBank/DDBJ whole genome shotgun (WGS) entry which is preliminary data.</text>
</comment>
<dbReference type="EMBL" id="JASKMA010000017">
    <property type="protein sequence ID" value="MDT6986334.1"/>
    <property type="molecule type" value="Genomic_DNA"/>
</dbReference>
<keyword evidence="2" id="KW-0804">Transcription</keyword>
<feature type="domain" description="Putative zinc-finger" evidence="3">
    <location>
        <begin position="3"/>
        <end position="36"/>
    </location>
</feature>
<reference evidence="4 5" key="1">
    <citation type="submission" date="2023-05" db="EMBL/GenBank/DDBJ databases">
        <title>Streptomyces fuscus sp. nov., a brown-black pigment producing actinomyces isolated from dry sand of Sea duck farm.</title>
        <authorList>
            <person name="Xie J."/>
            <person name="Shen N."/>
        </authorList>
    </citation>
    <scope>NUCLEOTIDE SEQUENCE [LARGE SCALE GENOMIC DNA]</scope>
    <source>
        <strain evidence="4 5">CGMCC 4.1745</strain>
    </source>
</reference>
<dbReference type="InterPro" id="IPR041916">
    <property type="entry name" value="Anti_sigma_zinc_sf"/>
</dbReference>
<evidence type="ECO:0000256" key="2">
    <source>
        <dbReference type="ARBA" id="ARBA00023163"/>
    </source>
</evidence>
<sequence length="75" mass="8860">MNCDEFVELVTDFLESALSEEDERRFIDHLAECSKCETYLDQMRRTIAVTGELTAESISPDVRRELLTAFRDWRR</sequence>
<dbReference type="Gene3D" id="1.10.10.1320">
    <property type="entry name" value="Anti-sigma factor, zinc-finger domain"/>
    <property type="match status" value="1"/>
</dbReference>
<organism evidence="4 5">
    <name type="scientific">Streptomyces lusitanus</name>
    <dbReference type="NCBI Taxonomy" id="68232"/>
    <lineage>
        <taxon>Bacteria</taxon>
        <taxon>Bacillati</taxon>
        <taxon>Actinomycetota</taxon>
        <taxon>Actinomycetes</taxon>
        <taxon>Kitasatosporales</taxon>
        <taxon>Streptomycetaceae</taxon>
        <taxon>Streptomyces</taxon>
    </lineage>
</organism>
<dbReference type="RefSeq" id="WP_394312746.1">
    <property type="nucleotide sequence ID" value="NZ_JASKMA010000017.1"/>
</dbReference>
<keyword evidence="5" id="KW-1185">Reference proteome</keyword>
<dbReference type="InterPro" id="IPR027383">
    <property type="entry name" value="Znf_put"/>
</dbReference>
<proteinExistence type="predicted"/>
<dbReference type="Pfam" id="PF13490">
    <property type="entry name" value="zf-HC2"/>
    <property type="match status" value="1"/>
</dbReference>
<accession>A0ABU3JWP5</accession>
<name>A0ABU3JWP5_9ACTN</name>
<gene>
    <name evidence="4" type="ORF">QNO04_23030</name>
</gene>
<evidence type="ECO:0000313" key="4">
    <source>
        <dbReference type="EMBL" id="MDT6986334.1"/>
    </source>
</evidence>
<dbReference type="Proteomes" id="UP001249760">
    <property type="component" value="Unassembled WGS sequence"/>
</dbReference>
<keyword evidence="1" id="KW-0805">Transcription regulation</keyword>
<evidence type="ECO:0000313" key="5">
    <source>
        <dbReference type="Proteomes" id="UP001249760"/>
    </source>
</evidence>
<evidence type="ECO:0000256" key="1">
    <source>
        <dbReference type="ARBA" id="ARBA00023015"/>
    </source>
</evidence>
<protein>
    <submittedName>
        <fullName evidence="4">Zf-HC2 domain-containing protein</fullName>
    </submittedName>
</protein>